<dbReference type="EMBL" id="LRBV02000004">
    <property type="status" value="NOT_ANNOTATED_CDS"/>
    <property type="molecule type" value="Genomic_DNA"/>
</dbReference>
<dbReference type="Gramene" id="QL04p062048:mrna">
    <property type="protein sequence ID" value="QL04p062048:mrna"/>
    <property type="gene ID" value="QL04p062048"/>
</dbReference>
<dbReference type="Proteomes" id="UP000594261">
    <property type="component" value="Chromosome 4"/>
</dbReference>
<proteinExistence type="predicted"/>
<reference evidence="2 3" key="1">
    <citation type="journal article" date="2016" name="G3 (Bethesda)">
        <title>First Draft Assembly and Annotation of the Genome of a California Endemic Oak Quercus lobata Nee (Fagaceae).</title>
        <authorList>
            <person name="Sork V.L."/>
            <person name="Fitz-Gibbon S.T."/>
            <person name="Puiu D."/>
            <person name="Crepeau M."/>
            <person name="Gugger P.F."/>
            <person name="Sherman R."/>
            <person name="Stevens K."/>
            <person name="Langley C.H."/>
            <person name="Pellegrini M."/>
            <person name="Salzberg S.L."/>
        </authorList>
    </citation>
    <scope>NUCLEOTIDE SEQUENCE [LARGE SCALE GENOMIC DNA]</scope>
    <source>
        <strain evidence="2 3">cv. SW786</strain>
    </source>
</reference>
<dbReference type="AlphaFoldDB" id="A0A7N2R3G2"/>
<protein>
    <recommendedName>
        <fullName evidence="4">DUF4283 domain-containing protein</fullName>
    </recommendedName>
</protein>
<evidence type="ECO:0000313" key="3">
    <source>
        <dbReference type="Proteomes" id="UP000594261"/>
    </source>
</evidence>
<feature type="compositionally biased region" description="Basic and acidic residues" evidence="1">
    <location>
        <begin position="97"/>
        <end position="121"/>
    </location>
</feature>
<evidence type="ECO:0008006" key="4">
    <source>
        <dbReference type="Google" id="ProtNLM"/>
    </source>
</evidence>
<feature type="region of interest" description="Disordered" evidence="1">
    <location>
        <begin position="97"/>
        <end position="145"/>
    </location>
</feature>
<reference evidence="2" key="2">
    <citation type="submission" date="2021-01" db="UniProtKB">
        <authorList>
            <consortium name="EnsemblPlants"/>
        </authorList>
    </citation>
    <scope>IDENTIFICATION</scope>
</reference>
<name>A0A7N2R3G2_QUELO</name>
<organism evidence="2 3">
    <name type="scientific">Quercus lobata</name>
    <name type="common">Valley oak</name>
    <dbReference type="NCBI Taxonomy" id="97700"/>
    <lineage>
        <taxon>Eukaryota</taxon>
        <taxon>Viridiplantae</taxon>
        <taxon>Streptophyta</taxon>
        <taxon>Embryophyta</taxon>
        <taxon>Tracheophyta</taxon>
        <taxon>Spermatophyta</taxon>
        <taxon>Magnoliopsida</taxon>
        <taxon>eudicotyledons</taxon>
        <taxon>Gunneridae</taxon>
        <taxon>Pentapetalae</taxon>
        <taxon>rosids</taxon>
        <taxon>fabids</taxon>
        <taxon>Fagales</taxon>
        <taxon>Fagaceae</taxon>
        <taxon>Quercus</taxon>
    </lineage>
</organism>
<dbReference type="InParanoid" id="A0A7N2R3G2"/>
<keyword evidence="3" id="KW-1185">Reference proteome</keyword>
<sequence>MSATDFSNSSSLTFSDVPIWTQVWGLPFDLINEEAGLDSKRGLGQEVEVDKKTFLLNQARFIRCGIFGHDVRECQKPKDPDQTATRYGDWLKAGYRRKDDGRNKESNTLERDTMSKARPKQDLNAVTPNDGFGENHGINDNNDGTVSKVVLNQGTKDTGINGADSMEQVYDHKDTPRTKTTCTNGIEDTSMEVTPVEPNDHLKLELLEALEPTCSRSPLSVGERKSSQSFVSYGDKAIHRQDATDSGRITIPLYVGRYKYLKKRWTHNVVDGGGAEKERVLAIVAAPSLLTLNSNIRRETKGTTKTLESYAGISSLLTTRWFGGLGFSREYIYVEQWKTWGGLCVGTTCQSVCHN</sequence>
<evidence type="ECO:0000313" key="2">
    <source>
        <dbReference type="EnsemblPlants" id="QL04p062048:mrna"/>
    </source>
</evidence>
<evidence type="ECO:0000256" key="1">
    <source>
        <dbReference type="SAM" id="MobiDB-lite"/>
    </source>
</evidence>
<dbReference type="EnsemblPlants" id="QL04p062048:mrna">
    <property type="protein sequence ID" value="QL04p062048:mrna"/>
    <property type="gene ID" value="QL04p062048"/>
</dbReference>
<accession>A0A7N2R3G2</accession>